<dbReference type="InterPro" id="IPR001128">
    <property type="entry name" value="Cyt_P450"/>
</dbReference>
<dbReference type="Proteomes" id="UP000613580">
    <property type="component" value="Unassembled WGS sequence"/>
</dbReference>
<dbReference type="EMBL" id="JACAZE010000005">
    <property type="protein sequence ID" value="KAF7317118.1"/>
    <property type="molecule type" value="Genomic_DNA"/>
</dbReference>
<name>A0A8H6WJF3_MYCCL</name>
<keyword evidence="8 10" id="KW-0503">Monooxygenase</keyword>
<comment type="pathway">
    <text evidence="2">Secondary metabolite biosynthesis.</text>
</comment>
<dbReference type="GO" id="GO:0020037">
    <property type="term" value="F:heme binding"/>
    <property type="evidence" value="ECO:0007669"/>
    <property type="project" value="InterPro"/>
</dbReference>
<sequence length="559" mass="61919">MNAFGSSFVVALLGVSAAGLAALGLRAVHRRRIGTRAPLPPGPKRLPLVGNLFDIPTETEWEVYDKWCKELNSDVIYLDAAGTPIIVLGSVEAAEDLLEKRSAQYSHRPPAPMLELVGGDFMFGTFADLHIYSHSSSTGFIRYGETWRTHRRLFSKVFPPGKAYNTGLHQHEVTQTHDLLRRLLDSPNAFAQHLGHVVGANIISLAYGLDVRSADDPYLDAMNQGIDAVTMVTMRGRFLVDNLPFLKYVPAWMPGADFQRKAAIWRARVEYMVDMPYTAAKKLVQEGSDRASFVGDNIRAFCAKAPGWLDSKRASIPADAKWESDLKSVAGTMFAGASDTVCLFLAFMGSPLTMAQTRTTLVVFFLAMMKNPTVQKKAQQEIDSVLQGRLPTFTDEANLPYTTALVKEVFRWWPVIPIPIPHFVDDEDEYRGYRIPAGSVVLANAWSMLRNPKVYPEPDAFKPERFLRADGRLNTSVPDPAPAFGFGRRICPGQYMATRTVWLMAVSVLSVFDISEPRPEDANIEHPGHNFGLAFAPPPFGCSITPRSKEAVEVIRATA</sequence>
<evidence type="ECO:0000256" key="2">
    <source>
        <dbReference type="ARBA" id="ARBA00005179"/>
    </source>
</evidence>
<keyword evidence="5 9" id="KW-0479">Metal-binding</keyword>
<dbReference type="PRINTS" id="PR00463">
    <property type="entry name" value="EP450I"/>
</dbReference>
<proteinExistence type="inferred from homology"/>
<dbReference type="OrthoDB" id="2789670at2759"/>
<evidence type="ECO:0000256" key="3">
    <source>
        <dbReference type="ARBA" id="ARBA00010617"/>
    </source>
</evidence>
<comment type="cofactor">
    <cofactor evidence="1 9">
        <name>heme</name>
        <dbReference type="ChEBI" id="CHEBI:30413"/>
    </cofactor>
</comment>
<dbReference type="PROSITE" id="PS00086">
    <property type="entry name" value="CYTOCHROME_P450"/>
    <property type="match status" value="1"/>
</dbReference>
<evidence type="ECO:0000256" key="7">
    <source>
        <dbReference type="ARBA" id="ARBA00023004"/>
    </source>
</evidence>
<dbReference type="InterPro" id="IPR050364">
    <property type="entry name" value="Cytochrome_P450_fung"/>
</dbReference>
<dbReference type="InterPro" id="IPR036396">
    <property type="entry name" value="Cyt_P450_sf"/>
</dbReference>
<evidence type="ECO:0000256" key="10">
    <source>
        <dbReference type="RuleBase" id="RU000461"/>
    </source>
</evidence>
<dbReference type="SUPFAM" id="SSF48264">
    <property type="entry name" value="Cytochrome P450"/>
    <property type="match status" value="1"/>
</dbReference>
<evidence type="ECO:0000256" key="4">
    <source>
        <dbReference type="ARBA" id="ARBA00022617"/>
    </source>
</evidence>
<reference evidence="11" key="1">
    <citation type="submission" date="2020-05" db="EMBL/GenBank/DDBJ databases">
        <title>Mycena genomes resolve the evolution of fungal bioluminescence.</title>
        <authorList>
            <person name="Tsai I.J."/>
        </authorList>
    </citation>
    <scope>NUCLEOTIDE SEQUENCE</scope>
    <source>
        <strain evidence="11">110903Hualien_Pintung</strain>
    </source>
</reference>
<comment type="caution">
    <text evidence="11">The sequence shown here is derived from an EMBL/GenBank/DDBJ whole genome shotgun (WGS) entry which is preliminary data.</text>
</comment>
<evidence type="ECO:0000256" key="1">
    <source>
        <dbReference type="ARBA" id="ARBA00001971"/>
    </source>
</evidence>
<dbReference type="InterPro" id="IPR002401">
    <property type="entry name" value="Cyt_P450_E_grp-I"/>
</dbReference>
<accession>A0A8H6WJF3</accession>
<protein>
    <submittedName>
        <fullName evidence="11">Cytochrome P450</fullName>
    </submittedName>
</protein>
<keyword evidence="12" id="KW-1185">Reference proteome</keyword>
<keyword evidence="4 9" id="KW-0349">Heme</keyword>
<dbReference type="InterPro" id="IPR017972">
    <property type="entry name" value="Cyt_P450_CS"/>
</dbReference>
<dbReference type="GO" id="GO:0004497">
    <property type="term" value="F:monooxygenase activity"/>
    <property type="evidence" value="ECO:0007669"/>
    <property type="project" value="UniProtKB-KW"/>
</dbReference>
<evidence type="ECO:0000256" key="9">
    <source>
        <dbReference type="PIRSR" id="PIRSR602401-1"/>
    </source>
</evidence>
<evidence type="ECO:0000313" key="11">
    <source>
        <dbReference type="EMBL" id="KAF7317118.1"/>
    </source>
</evidence>
<dbReference type="GO" id="GO:0005506">
    <property type="term" value="F:iron ion binding"/>
    <property type="evidence" value="ECO:0007669"/>
    <property type="project" value="InterPro"/>
</dbReference>
<dbReference type="Pfam" id="PF00067">
    <property type="entry name" value="p450"/>
    <property type="match status" value="1"/>
</dbReference>
<dbReference type="CDD" id="cd11065">
    <property type="entry name" value="CYP64-like"/>
    <property type="match status" value="1"/>
</dbReference>
<evidence type="ECO:0000256" key="5">
    <source>
        <dbReference type="ARBA" id="ARBA00022723"/>
    </source>
</evidence>
<dbReference type="PANTHER" id="PTHR46300">
    <property type="entry name" value="P450, PUTATIVE (EUROFUNG)-RELATED-RELATED"/>
    <property type="match status" value="1"/>
</dbReference>
<keyword evidence="7 9" id="KW-0408">Iron</keyword>
<evidence type="ECO:0000256" key="8">
    <source>
        <dbReference type="ARBA" id="ARBA00023033"/>
    </source>
</evidence>
<organism evidence="11 12">
    <name type="scientific">Mycena chlorophos</name>
    <name type="common">Agaric fungus</name>
    <name type="synonym">Agaricus chlorophos</name>
    <dbReference type="NCBI Taxonomy" id="658473"/>
    <lineage>
        <taxon>Eukaryota</taxon>
        <taxon>Fungi</taxon>
        <taxon>Dikarya</taxon>
        <taxon>Basidiomycota</taxon>
        <taxon>Agaricomycotina</taxon>
        <taxon>Agaricomycetes</taxon>
        <taxon>Agaricomycetidae</taxon>
        <taxon>Agaricales</taxon>
        <taxon>Marasmiineae</taxon>
        <taxon>Mycenaceae</taxon>
        <taxon>Mycena</taxon>
    </lineage>
</organism>
<comment type="similarity">
    <text evidence="3 10">Belongs to the cytochrome P450 family.</text>
</comment>
<dbReference type="PRINTS" id="PR00385">
    <property type="entry name" value="P450"/>
</dbReference>
<dbReference type="Gene3D" id="1.10.630.10">
    <property type="entry name" value="Cytochrome P450"/>
    <property type="match status" value="1"/>
</dbReference>
<feature type="binding site" description="axial binding residue" evidence="9">
    <location>
        <position position="491"/>
    </location>
    <ligand>
        <name>heme</name>
        <dbReference type="ChEBI" id="CHEBI:30413"/>
    </ligand>
    <ligandPart>
        <name>Fe</name>
        <dbReference type="ChEBI" id="CHEBI:18248"/>
    </ligandPart>
</feature>
<evidence type="ECO:0000313" key="12">
    <source>
        <dbReference type="Proteomes" id="UP000613580"/>
    </source>
</evidence>
<dbReference type="AlphaFoldDB" id="A0A8H6WJF3"/>
<dbReference type="GO" id="GO:0016705">
    <property type="term" value="F:oxidoreductase activity, acting on paired donors, with incorporation or reduction of molecular oxygen"/>
    <property type="evidence" value="ECO:0007669"/>
    <property type="project" value="InterPro"/>
</dbReference>
<evidence type="ECO:0000256" key="6">
    <source>
        <dbReference type="ARBA" id="ARBA00023002"/>
    </source>
</evidence>
<keyword evidence="6 10" id="KW-0560">Oxidoreductase</keyword>
<gene>
    <name evidence="11" type="ORF">HMN09_00446500</name>
</gene>